<evidence type="ECO:0000259" key="2">
    <source>
        <dbReference type="PROSITE" id="PS51910"/>
    </source>
</evidence>
<comment type="caution">
    <text evidence="3">The sequence shown here is derived from an EMBL/GenBank/DDBJ whole genome shotgun (WGS) entry which is preliminary data.</text>
</comment>
<dbReference type="GO" id="GO:0004568">
    <property type="term" value="F:chitinase activity"/>
    <property type="evidence" value="ECO:0007669"/>
    <property type="project" value="TreeGrafter"/>
</dbReference>
<dbReference type="EMBL" id="KZ308821">
    <property type="protein sequence ID" value="KAG8234512.1"/>
    <property type="molecule type" value="Genomic_DNA"/>
</dbReference>
<dbReference type="OrthoDB" id="10066324at2759"/>
<dbReference type="Proteomes" id="UP000792457">
    <property type="component" value="Unassembled WGS sequence"/>
</dbReference>
<dbReference type="PANTHER" id="PTHR11177">
    <property type="entry name" value="CHITINASE"/>
    <property type="match status" value="1"/>
</dbReference>
<dbReference type="GO" id="GO:0005975">
    <property type="term" value="P:carbohydrate metabolic process"/>
    <property type="evidence" value="ECO:0007669"/>
    <property type="project" value="InterPro"/>
</dbReference>
<dbReference type="GO" id="GO:0006032">
    <property type="term" value="P:chitin catabolic process"/>
    <property type="evidence" value="ECO:0007669"/>
    <property type="project" value="TreeGrafter"/>
</dbReference>
<protein>
    <recommendedName>
        <fullName evidence="2">GH18 domain-containing protein</fullName>
    </recommendedName>
</protein>
<dbReference type="PANTHER" id="PTHR11177:SF317">
    <property type="entry name" value="CHITINASE 12-RELATED"/>
    <property type="match status" value="1"/>
</dbReference>
<feature type="domain" description="GH18" evidence="2">
    <location>
        <begin position="28"/>
        <end position="366"/>
    </location>
</feature>
<feature type="signal peptide" evidence="1">
    <location>
        <begin position="1"/>
        <end position="19"/>
    </location>
</feature>
<dbReference type="InterPro" id="IPR001223">
    <property type="entry name" value="Glyco_hydro18_cat"/>
</dbReference>
<dbReference type="GO" id="GO:0008061">
    <property type="term" value="F:chitin binding"/>
    <property type="evidence" value="ECO:0007669"/>
    <property type="project" value="TreeGrafter"/>
</dbReference>
<reference evidence="3" key="2">
    <citation type="submission" date="2017-10" db="EMBL/GenBank/DDBJ databases">
        <title>Ladona fulva Genome sequencing and assembly.</title>
        <authorList>
            <person name="Murali S."/>
            <person name="Richards S."/>
            <person name="Bandaranaike D."/>
            <person name="Bellair M."/>
            <person name="Blankenburg K."/>
            <person name="Chao H."/>
            <person name="Dinh H."/>
            <person name="Doddapaneni H."/>
            <person name="Dugan-Rocha S."/>
            <person name="Elkadiri S."/>
            <person name="Gnanaolivu R."/>
            <person name="Hernandez B."/>
            <person name="Skinner E."/>
            <person name="Javaid M."/>
            <person name="Lee S."/>
            <person name="Li M."/>
            <person name="Ming W."/>
            <person name="Munidasa M."/>
            <person name="Muniz J."/>
            <person name="Nguyen L."/>
            <person name="Hughes D."/>
            <person name="Osuji N."/>
            <person name="Pu L.-L."/>
            <person name="Puazo M."/>
            <person name="Qu C."/>
            <person name="Quiroz J."/>
            <person name="Raj R."/>
            <person name="Weissenberger G."/>
            <person name="Xin Y."/>
            <person name="Zou X."/>
            <person name="Han Y."/>
            <person name="Worley K."/>
            <person name="Muzny D."/>
            <person name="Gibbs R."/>
        </authorList>
    </citation>
    <scope>NUCLEOTIDE SEQUENCE</scope>
    <source>
        <strain evidence="3">Sampled in the wild</strain>
    </source>
</reference>
<organism evidence="3 4">
    <name type="scientific">Ladona fulva</name>
    <name type="common">Scarce chaser dragonfly</name>
    <name type="synonym">Libellula fulva</name>
    <dbReference type="NCBI Taxonomy" id="123851"/>
    <lineage>
        <taxon>Eukaryota</taxon>
        <taxon>Metazoa</taxon>
        <taxon>Ecdysozoa</taxon>
        <taxon>Arthropoda</taxon>
        <taxon>Hexapoda</taxon>
        <taxon>Insecta</taxon>
        <taxon>Pterygota</taxon>
        <taxon>Palaeoptera</taxon>
        <taxon>Odonata</taxon>
        <taxon>Epiprocta</taxon>
        <taxon>Anisoptera</taxon>
        <taxon>Libelluloidea</taxon>
        <taxon>Libellulidae</taxon>
        <taxon>Ladona</taxon>
    </lineage>
</organism>
<feature type="chain" id="PRO_5035435920" description="GH18 domain-containing protein" evidence="1">
    <location>
        <begin position="20"/>
        <end position="374"/>
    </location>
</feature>
<accession>A0A8K0KGC3</accession>
<dbReference type="SUPFAM" id="SSF51445">
    <property type="entry name" value="(Trans)glycosidases"/>
    <property type="match status" value="1"/>
</dbReference>
<dbReference type="GO" id="GO:0005576">
    <property type="term" value="C:extracellular region"/>
    <property type="evidence" value="ECO:0007669"/>
    <property type="project" value="TreeGrafter"/>
</dbReference>
<keyword evidence="4" id="KW-1185">Reference proteome</keyword>
<proteinExistence type="predicted"/>
<evidence type="ECO:0000256" key="1">
    <source>
        <dbReference type="SAM" id="SignalP"/>
    </source>
</evidence>
<name>A0A8K0KGC3_LADFU</name>
<dbReference type="InterPro" id="IPR050314">
    <property type="entry name" value="Glycosyl_Hydrlase_18"/>
</dbReference>
<dbReference type="Gene3D" id="3.20.20.80">
    <property type="entry name" value="Glycosidases"/>
    <property type="match status" value="1"/>
</dbReference>
<reference evidence="3" key="1">
    <citation type="submission" date="2013-04" db="EMBL/GenBank/DDBJ databases">
        <authorList>
            <person name="Qu J."/>
            <person name="Murali S.C."/>
            <person name="Bandaranaike D."/>
            <person name="Bellair M."/>
            <person name="Blankenburg K."/>
            <person name="Chao H."/>
            <person name="Dinh H."/>
            <person name="Doddapaneni H."/>
            <person name="Downs B."/>
            <person name="Dugan-Rocha S."/>
            <person name="Elkadiri S."/>
            <person name="Gnanaolivu R.D."/>
            <person name="Hernandez B."/>
            <person name="Javaid M."/>
            <person name="Jayaseelan J.C."/>
            <person name="Lee S."/>
            <person name="Li M."/>
            <person name="Ming W."/>
            <person name="Munidasa M."/>
            <person name="Muniz J."/>
            <person name="Nguyen L."/>
            <person name="Ongeri F."/>
            <person name="Osuji N."/>
            <person name="Pu L.-L."/>
            <person name="Puazo M."/>
            <person name="Qu C."/>
            <person name="Quiroz J."/>
            <person name="Raj R."/>
            <person name="Weissenberger G."/>
            <person name="Xin Y."/>
            <person name="Zou X."/>
            <person name="Han Y."/>
            <person name="Richards S."/>
            <person name="Worley K."/>
            <person name="Muzny D."/>
            <person name="Gibbs R."/>
        </authorList>
    </citation>
    <scope>NUCLEOTIDE SEQUENCE</scope>
    <source>
        <strain evidence="3">Sampled in the wild</strain>
    </source>
</reference>
<evidence type="ECO:0000313" key="3">
    <source>
        <dbReference type="EMBL" id="KAG8234512.1"/>
    </source>
</evidence>
<sequence>MKILPAVAVLQLFLVITDAGSSLPVERKRVACYFYNFMTAKCGSISPEDIPASLCTHLMVDYQFLKMHPDEIEGNWMRTPDIDGNIQKLAKLKEANPDLKLLLQIPHPSEIRRMYGLSPGSPEIKNFTIEYLAILKTIGFDGLDFVILSFVPDLLNELAESFCEIKTEFDKYGFVITTTLMENPFDYFWRSTYETNHSVSNLARTSSLTCLSKEDFRQIMRIIRNSSLEWIICRDEETKEPYALTRTTLCASYEDTTSMEFKKSNVDLFSSRGLPLDKILITILTTGNIYTLANSKETALGTKVSGPGHDNSDLGSLIYYKEARYVMEKGLAGIEVDNLDTDKDGGAEGDGRFPLTRAIHDTFAGRLQTTDTTN</sequence>
<evidence type="ECO:0000313" key="4">
    <source>
        <dbReference type="Proteomes" id="UP000792457"/>
    </source>
</evidence>
<dbReference type="AlphaFoldDB" id="A0A8K0KGC3"/>
<dbReference type="Pfam" id="PF00704">
    <property type="entry name" value="Glyco_hydro_18"/>
    <property type="match status" value="1"/>
</dbReference>
<dbReference type="PROSITE" id="PS51910">
    <property type="entry name" value="GH18_2"/>
    <property type="match status" value="1"/>
</dbReference>
<gene>
    <name evidence="3" type="ORF">J437_LFUL014761</name>
</gene>
<keyword evidence="1" id="KW-0732">Signal</keyword>
<dbReference type="InterPro" id="IPR017853">
    <property type="entry name" value="GH"/>
</dbReference>